<dbReference type="Proteomes" id="UP001253193">
    <property type="component" value="Unassembled WGS sequence"/>
</dbReference>
<sequence>MTSSWQKFERLNTMATMKDVAQLAGVSTATVSRALMNPEKVSSSTRKRVEDAVLEAGYSPNSLARNLRRNESKTIVTIVPDICDPYFSEIIRGIEDAAMEHGYLVLLGDSGQQKKRESSFVNLVFTKQADGMLLLGTDLPFDVSKPEQKNLPPMVMACEFAPELELPTVHIDNLTSAFEAVNYLTQLGHKRIAQISGPDTAVLCQFRQQGYQQALRRAGISKDPQYSVITEFSFDGGAKAVRKLLELPEPPTAIFCHCDTMAIGAIQEAKRLGLRVPQDLSVVGFDDINFAQYCDPPLTTISQPRYEIGRQAMLMMLELLKGHDVHSGSRLLETKLVVRGSAAPPQRA</sequence>
<dbReference type="GO" id="GO:0000976">
    <property type="term" value="F:transcription cis-regulatory region binding"/>
    <property type="evidence" value="ECO:0007669"/>
    <property type="project" value="TreeGrafter"/>
</dbReference>
<dbReference type="PANTHER" id="PTHR30146:SF151">
    <property type="entry name" value="HTH-TYPE TRANSCRIPTIONAL REPRESSOR CYTR"/>
    <property type="match status" value="1"/>
</dbReference>
<feature type="domain" description="HTH lacI-type" evidence="5">
    <location>
        <begin position="15"/>
        <end position="69"/>
    </location>
</feature>
<dbReference type="InterPro" id="IPR000843">
    <property type="entry name" value="HTH_LacI"/>
</dbReference>
<dbReference type="RefSeq" id="WP_254894148.1">
    <property type="nucleotide sequence ID" value="NZ_CABMHD010000004.1"/>
</dbReference>
<dbReference type="CDD" id="cd06284">
    <property type="entry name" value="PBP1_LacI-like"/>
    <property type="match status" value="1"/>
</dbReference>
<evidence type="ECO:0000256" key="1">
    <source>
        <dbReference type="ARBA" id="ARBA00022491"/>
    </source>
</evidence>
<evidence type="ECO:0000259" key="5">
    <source>
        <dbReference type="PROSITE" id="PS50932"/>
    </source>
</evidence>
<keyword evidence="3 6" id="KW-0238">DNA-binding</keyword>
<dbReference type="PROSITE" id="PS00356">
    <property type="entry name" value="HTH_LACI_1"/>
    <property type="match status" value="1"/>
</dbReference>
<evidence type="ECO:0000313" key="6">
    <source>
        <dbReference type="EMBL" id="MDS1822616.1"/>
    </source>
</evidence>
<dbReference type="InterPro" id="IPR046335">
    <property type="entry name" value="LacI/GalR-like_sensor"/>
</dbReference>
<keyword evidence="4" id="KW-0804">Transcription</keyword>
<dbReference type="InterPro" id="IPR028082">
    <property type="entry name" value="Peripla_BP_I"/>
</dbReference>
<dbReference type="PROSITE" id="PS50932">
    <property type="entry name" value="HTH_LACI_2"/>
    <property type="match status" value="1"/>
</dbReference>
<dbReference type="Gene3D" id="1.10.260.40">
    <property type="entry name" value="lambda repressor-like DNA-binding domains"/>
    <property type="match status" value="1"/>
</dbReference>
<reference evidence="6" key="1">
    <citation type="submission" date="2023-06" db="EMBL/GenBank/DDBJ databases">
        <title>Genomic Diversity of Vibrio spp. and Metagenomic Analysis of Pathogens in Florida Gulf Coastal Waters Following Hurricane Ian.</title>
        <authorList>
            <person name="Brumfield K.D."/>
        </authorList>
    </citation>
    <scope>NUCLEOTIDE SEQUENCE</scope>
    <source>
        <strain evidence="6">WBS2B-138</strain>
    </source>
</reference>
<dbReference type="GO" id="GO:0003700">
    <property type="term" value="F:DNA-binding transcription factor activity"/>
    <property type="evidence" value="ECO:0007669"/>
    <property type="project" value="TreeGrafter"/>
</dbReference>
<proteinExistence type="predicted"/>
<protein>
    <submittedName>
        <fullName evidence="6">DNA-binding transcriptional regulator CytR</fullName>
    </submittedName>
</protein>
<dbReference type="PANTHER" id="PTHR30146">
    <property type="entry name" value="LACI-RELATED TRANSCRIPTIONAL REPRESSOR"/>
    <property type="match status" value="1"/>
</dbReference>
<accession>A0AAW8Q313</accession>
<dbReference type="GeneID" id="1187719"/>
<evidence type="ECO:0000256" key="4">
    <source>
        <dbReference type="ARBA" id="ARBA00023163"/>
    </source>
</evidence>
<gene>
    <name evidence="6" type="primary">cytR</name>
    <name evidence="6" type="ORF">QX249_18430</name>
</gene>
<name>A0AAW8Q313_VIBPH</name>
<dbReference type="Pfam" id="PF00356">
    <property type="entry name" value="LacI"/>
    <property type="match status" value="1"/>
</dbReference>
<evidence type="ECO:0000313" key="7">
    <source>
        <dbReference type="Proteomes" id="UP001253193"/>
    </source>
</evidence>
<dbReference type="Pfam" id="PF13377">
    <property type="entry name" value="Peripla_BP_3"/>
    <property type="match status" value="1"/>
</dbReference>
<dbReference type="SUPFAM" id="SSF47413">
    <property type="entry name" value="lambda repressor-like DNA-binding domains"/>
    <property type="match status" value="1"/>
</dbReference>
<dbReference type="GO" id="GO:0005737">
    <property type="term" value="C:cytoplasm"/>
    <property type="evidence" value="ECO:0007669"/>
    <property type="project" value="UniProtKB-ARBA"/>
</dbReference>
<dbReference type="NCBIfam" id="NF008269">
    <property type="entry name" value="PRK11041.1"/>
    <property type="match status" value="1"/>
</dbReference>
<comment type="caution">
    <text evidence="6">The sequence shown here is derived from an EMBL/GenBank/DDBJ whole genome shotgun (WGS) entry which is preliminary data.</text>
</comment>
<evidence type="ECO:0000256" key="3">
    <source>
        <dbReference type="ARBA" id="ARBA00023125"/>
    </source>
</evidence>
<keyword evidence="2" id="KW-0805">Transcription regulation</keyword>
<dbReference type="SUPFAM" id="SSF53822">
    <property type="entry name" value="Periplasmic binding protein-like I"/>
    <property type="match status" value="1"/>
</dbReference>
<dbReference type="AlphaFoldDB" id="A0AAW8Q313"/>
<dbReference type="CDD" id="cd01392">
    <property type="entry name" value="HTH_LacI"/>
    <property type="match status" value="1"/>
</dbReference>
<dbReference type="SMART" id="SM00354">
    <property type="entry name" value="HTH_LACI"/>
    <property type="match status" value="1"/>
</dbReference>
<dbReference type="EMBL" id="JAUHGG010000006">
    <property type="protein sequence ID" value="MDS1822616.1"/>
    <property type="molecule type" value="Genomic_DNA"/>
</dbReference>
<dbReference type="Gene3D" id="3.40.50.2300">
    <property type="match status" value="2"/>
</dbReference>
<organism evidence="6 7">
    <name type="scientific">Vibrio parahaemolyticus</name>
    <dbReference type="NCBI Taxonomy" id="670"/>
    <lineage>
        <taxon>Bacteria</taxon>
        <taxon>Pseudomonadati</taxon>
        <taxon>Pseudomonadota</taxon>
        <taxon>Gammaproteobacteria</taxon>
        <taxon>Vibrionales</taxon>
        <taxon>Vibrionaceae</taxon>
        <taxon>Vibrio</taxon>
    </lineage>
</organism>
<keyword evidence="1" id="KW-0678">Repressor</keyword>
<evidence type="ECO:0000256" key="2">
    <source>
        <dbReference type="ARBA" id="ARBA00023015"/>
    </source>
</evidence>
<dbReference type="InterPro" id="IPR010982">
    <property type="entry name" value="Lambda_DNA-bd_dom_sf"/>
</dbReference>
<dbReference type="FunFam" id="1.10.260.40:FF:000012">
    <property type="entry name" value="HTH-type transcriptional regulator GntR"/>
    <property type="match status" value="1"/>
</dbReference>